<evidence type="ECO:0000259" key="1">
    <source>
        <dbReference type="Pfam" id="PF13362"/>
    </source>
</evidence>
<name>A0A2T3ITW6_9GAMM</name>
<dbReference type="InterPro" id="IPR006171">
    <property type="entry name" value="TOPRIM_dom"/>
</dbReference>
<organism evidence="2 3">
    <name type="scientific">Photobacterium lutimaris</name>
    <dbReference type="NCBI Taxonomy" id="388278"/>
    <lineage>
        <taxon>Bacteria</taxon>
        <taxon>Pseudomonadati</taxon>
        <taxon>Pseudomonadota</taxon>
        <taxon>Gammaproteobacteria</taxon>
        <taxon>Vibrionales</taxon>
        <taxon>Vibrionaceae</taxon>
        <taxon>Photobacterium</taxon>
    </lineage>
</organism>
<evidence type="ECO:0000313" key="3">
    <source>
        <dbReference type="Proteomes" id="UP000241222"/>
    </source>
</evidence>
<dbReference type="EMBL" id="PYMH01000013">
    <property type="protein sequence ID" value="PSU31781.1"/>
    <property type="molecule type" value="Genomic_DNA"/>
</dbReference>
<comment type="caution">
    <text evidence="2">The sequence shown here is derived from an EMBL/GenBank/DDBJ whole genome shotgun (WGS) entry which is preliminary data.</text>
</comment>
<gene>
    <name evidence="2" type="ORF">C9I99_21595</name>
</gene>
<dbReference type="Pfam" id="PF13362">
    <property type="entry name" value="Toprim_3"/>
    <property type="match status" value="1"/>
</dbReference>
<dbReference type="OrthoDB" id="8967890at2"/>
<dbReference type="SUPFAM" id="SSF57783">
    <property type="entry name" value="Zinc beta-ribbon"/>
    <property type="match status" value="1"/>
</dbReference>
<accession>A0A2T3ITW6</accession>
<keyword evidence="3" id="KW-1185">Reference proteome</keyword>
<protein>
    <recommendedName>
        <fullName evidence="1">Toprim domain-containing protein</fullName>
    </recommendedName>
</protein>
<dbReference type="AlphaFoldDB" id="A0A2T3ITW6"/>
<dbReference type="RefSeq" id="WP_107350911.1">
    <property type="nucleotide sequence ID" value="NZ_PYMH01000013.1"/>
</dbReference>
<proteinExistence type="predicted"/>
<feature type="domain" description="Toprim" evidence="1">
    <location>
        <begin position="302"/>
        <end position="400"/>
    </location>
</feature>
<reference evidence="2 3" key="1">
    <citation type="submission" date="2018-03" db="EMBL/GenBank/DDBJ databases">
        <title>Whole genome sequencing of Histamine producing bacteria.</title>
        <authorList>
            <person name="Butler K."/>
        </authorList>
    </citation>
    <scope>NUCLEOTIDE SEQUENCE [LARGE SCALE GENOMIC DNA]</scope>
    <source>
        <strain evidence="2 3">JCM 13586</strain>
    </source>
</reference>
<evidence type="ECO:0000313" key="2">
    <source>
        <dbReference type="EMBL" id="PSU31781.1"/>
    </source>
</evidence>
<sequence length="416" mass="46353">MNKSTQEFKDDIRRYGWVRLLGELTSLKNAVDNYVPGQGRNGVMLKKAARDFCPQHGGKKGDKFVLFHDADDTGAGYCYKCEEAFDGFKIIMLDRGWSFAETANEIKKIIYDGEAPVVNRQNLRPMNNQPKPLTQKQIDEANKRVDKNNDLLAESVSIHHELAAPLRLYFENRSLHNYGELAAHVRYHGAVSYWVEIDEEPTLRAEQIQFCHQYWAFKGFNQVGDTLMANMGSHPCALSIVRDVATQKPVNIHRTYLSAEGTKIDLDALPWGWGAKKMMSSIQGVKSGPSAILLDPPGAPVIALAEGLETALAVKGTLEMPTHCTVNVGGLKKWRPSIGTELVVIFEDKDRSKAGEEGASELKQALTEMGVKCLIQTPPLPIPEGKKSVDWQDVVQQCGKQGFRPAILNWQDTFLS</sequence>
<dbReference type="Proteomes" id="UP000241222">
    <property type="component" value="Unassembled WGS sequence"/>
</dbReference>